<reference evidence="1" key="1">
    <citation type="submission" date="2021-05" db="EMBL/GenBank/DDBJ databases">
        <authorList>
            <person name="Pietrasiak N."/>
            <person name="Ward R."/>
            <person name="Stajich J.E."/>
            <person name="Kurbessoian T."/>
        </authorList>
    </citation>
    <scope>NUCLEOTIDE SEQUENCE</scope>
    <source>
        <strain evidence="1">UHER 2000/2452</strain>
    </source>
</reference>
<evidence type="ECO:0000313" key="1">
    <source>
        <dbReference type="EMBL" id="MBW4658768.1"/>
    </source>
</evidence>
<dbReference type="EMBL" id="JAHHHD010000007">
    <property type="protein sequence ID" value="MBW4658768.1"/>
    <property type="molecule type" value="Genomic_DNA"/>
</dbReference>
<dbReference type="Proteomes" id="UP000757435">
    <property type="component" value="Unassembled WGS sequence"/>
</dbReference>
<name>A0A951Q9M2_9CYAN</name>
<dbReference type="AlphaFoldDB" id="A0A951Q9M2"/>
<reference evidence="1" key="2">
    <citation type="journal article" date="2022" name="Microbiol. Resour. Announc.">
        <title>Metagenome Sequencing to Explore Phylogenomics of Terrestrial Cyanobacteria.</title>
        <authorList>
            <person name="Ward R.D."/>
            <person name="Stajich J.E."/>
            <person name="Johansen J.R."/>
            <person name="Huntemann M."/>
            <person name="Clum A."/>
            <person name="Foster B."/>
            <person name="Foster B."/>
            <person name="Roux S."/>
            <person name="Palaniappan K."/>
            <person name="Varghese N."/>
            <person name="Mukherjee S."/>
            <person name="Reddy T.B.K."/>
            <person name="Daum C."/>
            <person name="Copeland A."/>
            <person name="Chen I.A."/>
            <person name="Ivanova N.N."/>
            <person name="Kyrpides N.C."/>
            <person name="Shapiro N."/>
            <person name="Eloe-Fadrosh E.A."/>
            <person name="Pietrasiak N."/>
        </authorList>
    </citation>
    <scope>NUCLEOTIDE SEQUENCE</scope>
    <source>
        <strain evidence="1">UHER 2000/2452</strain>
    </source>
</reference>
<organism evidence="1 2">
    <name type="scientific">Drouetiella hepatica Uher 2000/2452</name>
    <dbReference type="NCBI Taxonomy" id="904376"/>
    <lineage>
        <taxon>Bacteria</taxon>
        <taxon>Bacillati</taxon>
        <taxon>Cyanobacteriota</taxon>
        <taxon>Cyanophyceae</taxon>
        <taxon>Oculatellales</taxon>
        <taxon>Oculatellaceae</taxon>
        <taxon>Drouetiella</taxon>
    </lineage>
</organism>
<evidence type="ECO:0000313" key="2">
    <source>
        <dbReference type="Proteomes" id="UP000757435"/>
    </source>
</evidence>
<dbReference type="Pfam" id="PF08846">
    <property type="entry name" value="DUF1816"/>
    <property type="match status" value="1"/>
</dbReference>
<sequence>MKELWIDLLVSWGLAWWVEISTKSPDCAYYFGPFANARDAKANESGYVEDLEREGARGIAAVVKRCKPDKLTVFDESAELRFSQLTTAPSLSK</sequence>
<accession>A0A951Q9M2</accession>
<protein>
    <submittedName>
        <fullName evidence="1">DUF1816 domain-containing protein</fullName>
    </submittedName>
</protein>
<dbReference type="InterPro" id="IPR014945">
    <property type="entry name" value="DUF1816"/>
</dbReference>
<gene>
    <name evidence="1" type="ORF">KME15_08840</name>
</gene>
<proteinExistence type="predicted"/>
<comment type="caution">
    <text evidence="1">The sequence shown here is derived from an EMBL/GenBank/DDBJ whole genome shotgun (WGS) entry which is preliminary data.</text>
</comment>